<keyword evidence="2" id="KW-1185">Reference proteome</keyword>
<protein>
    <recommendedName>
        <fullName evidence="3">Alpha/beta-hydrolase</fullName>
    </recommendedName>
</protein>
<reference evidence="2" key="1">
    <citation type="journal article" date="2017" name="Nat. Ecol. Evol.">
        <title>Genome expansion and lineage-specific genetic innovations in the forest pathogenic fungi Armillaria.</title>
        <authorList>
            <person name="Sipos G."/>
            <person name="Prasanna A.N."/>
            <person name="Walter M.C."/>
            <person name="O'Connor E."/>
            <person name="Balint B."/>
            <person name="Krizsan K."/>
            <person name="Kiss B."/>
            <person name="Hess J."/>
            <person name="Varga T."/>
            <person name="Slot J."/>
            <person name="Riley R."/>
            <person name="Boka B."/>
            <person name="Rigling D."/>
            <person name="Barry K."/>
            <person name="Lee J."/>
            <person name="Mihaltcheva S."/>
            <person name="LaButti K."/>
            <person name="Lipzen A."/>
            <person name="Waldron R."/>
            <person name="Moloney N.M."/>
            <person name="Sperisen C."/>
            <person name="Kredics L."/>
            <person name="Vagvoelgyi C."/>
            <person name="Patrignani A."/>
            <person name="Fitzpatrick D."/>
            <person name="Nagy I."/>
            <person name="Doyle S."/>
            <person name="Anderson J.B."/>
            <person name="Grigoriev I.V."/>
            <person name="Gueldener U."/>
            <person name="Muensterkoetter M."/>
            <person name="Nagy L.G."/>
        </authorList>
    </citation>
    <scope>NUCLEOTIDE SEQUENCE [LARGE SCALE GENOMIC DNA]</scope>
    <source>
        <strain evidence="2">28-4</strain>
    </source>
</reference>
<dbReference type="AlphaFoldDB" id="A0A2H3BSQ4"/>
<dbReference type="Gene3D" id="1.10.287.410">
    <property type="match status" value="1"/>
</dbReference>
<sequence>MATVKHEQNQRHAPGTIYINLEALLVSNPFSDPASHSKWQLYYICTETDVYNSTTCADLHAVLPSCLESIERSMLSPTLVNKRASMNLCEAIEEGDAHGRVIEDVRRVATHPEFAWTTTFSNNSTTKALLGVPDYVNYTSLSDDVHSDFEANANIWHRHYLLYEPLPQSGTRVLHWIGARDANCPWPGVLSFLKLLRTLF</sequence>
<dbReference type="SUPFAM" id="SSF53474">
    <property type="entry name" value="alpha/beta-Hydrolases"/>
    <property type="match status" value="1"/>
</dbReference>
<gene>
    <name evidence="1" type="ORF">ARMSODRAFT_1014254</name>
</gene>
<dbReference type="Gene3D" id="3.40.50.1820">
    <property type="entry name" value="alpha/beta hydrolase"/>
    <property type="match status" value="1"/>
</dbReference>
<evidence type="ECO:0000313" key="1">
    <source>
        <dbReference type="EMBL" id="PBK73925.1"/>
    </source>
</evidence>
<organism evidence="1 2">
    <name type="scientific">Armillaria solidipes</name>
    <dbReference type="NCBI Taxonomy" id="1076256"/>
    <lineage>
        <taxon>Eukaryota</taxon>
        <taxon>Fungi</taxon>
        <taxon>Dikarya</taxon>
        <taxon>Basidiomycota</taxon>
        <taxon>Agaricomycotina</taxon>
        <taxon>Agaricomycetes</taxon>
        <taxon>Agaricomycetidae</taxon>
        <taxon>Agaricales</taxon>
        <taxon>Marasmiineae</taxon>
        <taxon>Physalacriaceae</taxon>
        <taxon>Armillaria</taxon>
    </lineage>
</organism>
<evidence type="ECO:0008006" key="3">
    <source>
        <dbReference type="Google" id="ProtNLM"/>
    </source>
</evidence>
<dbReference type="EMBL" id="KZ293419">
    <property type="protein sequence ID" value="PBK73925.1"/>
    <property type="molecule type" value="Genomic_DNA"/>
</dbReference>
<dbReference type="InterPro" id="IPR029058">
    <property type="entry name" value="AB_hydrolase_fold"/>
</dbReference>
<name>A0A2H3BSQ4_9AGAR</name>
<accession>A0A2H3BSQ4</accession>
<proteinExistence type="predicted"/>
<dbReference type="Proteomes" id="UP000218334">
    <property type="component" value="Unassembled WGS sequence"/>
</dbReference>
<evidence type="ECO:0000313" key="2">
    <source>
        <dbReference type="Proteomes" id="UP000218334"/>
    </source>
</evidence>